<sequence length="281" mass="32914">MDNILPRYNINLKNDFVFLEKEDLHQFMHSDLNAHSHDYYILSFLYEGKVAHLSDFKHELVSSPAILMLDIDQVHTHPDMSGCKIVSIAFSTNFISDQQPKFLQKVSKVFSRPFINISSDELIQLDEIIRIMAREGSKVNKDYELIKALLHVIIVHCNNLSETYPVFEQNKNGSYDSFRLLLKENFIKQHQVKFYADTLNVSTRVLANLVKSSTFKTPKQLIDDHLLLEAKRLLYWSEASVKEIAWQLGFETDSYFNRFFKKHTGKTPKEFHRKHSDNKIE</sequence>
<dbReference type="SUPFAM" id="SSF46689">
    <property type="entry name" value="Homeodomain-like"/>
    <property type="match status" value="1"/>
</dbReference>
<evidence type="ECO:0000313" key="5">
    <source>
        <dbReference type="EMBL" id="MFC4479032.1"/>
    </source>
</evidence>
<reference evidence="6" key="1">
    <citation type="journal article" date="2019" name="Int. J. Syst. Evol. Microbiol.">
        <title>The Global Catalogue of Microorganisms (GCM) 10K type strain sequencing project: providing services to taxonomists for standard genome sequencing and annotation.</title>
        <authorList>
            <consortium name="The Broad Institute Genomics Platform"/>
            <consortium name="The Broad Institute Genome Sequencing Center for Infectious Disease"/>
            <person name="Wu L."/>
            <person name="Ma J."/>
        </authorList>
    </citation>
    <scope>NUCLEOTIDE SEQUENCE [LARGE SCALE GENOMIC DNA]</scope>
    <source>
        <strain evidence="6">NBRC 103627</strain>
    </source>
</reference>
<dbReference type="Gene3D" id="1.10.10.60">
    <property type="entry name" value="Homeodomain-like"/>
    <property type="match status" value="1"/>
</dbReference>
<dbReference type="SMART" id="SM00342">
    <property type="entry name" value="HTH_ARAC"/>
    <property type="match status" value="1"/>
</dbReference>
<keyword evidence="2" id="KW-0238">DNA-binding</keyword>
<gene>
    <name evidence="5" type="ORF">ACFO3N_18290</name>
</gene>
<keyword evidence="1" id="KW-0805">Transcription regulation</keyword>
<dbReference type="RefSeq" id="WP_379800136.1">
    <property type="nucleotide sequence ID" value="NZ_JBHSFY010000012.1"/>
</dbReference>
<proteinExistence type="predicted"/>
<keyword evidence="6" id="KW-1185">Reference proteome</keyword>
<comment type="caution">
    <text evidence="5">The sequence shown here is derived from an EMBL/GenBank/DDBJ whole genome shotgun (WGS) entry which is preliminary data.</text>
</comment>
<evidence type="ECO:0000256" key="2">
    <source>
        <dbReference type="ARBA" id="ARBA00023125"/>
    </source>
</evidence>
<dbReference type="InterPro" id="IPR018060">
    <property type="entry name" value="HTH_AraC"/>
</dbReference>
<evidence type="ECO:0000256" key="1">
    <source>
        <dbReference type="ARBA" id="ARBA00023015"/>
    </source>
</evidence>
<dbReference type="InterPro" id="IPR020449">
    <property type="entry name" value="Tscrpt_reg_AraC-type_HTH"/>
</dbReference>
<dbReference type="Pfam" id="PF12833">
    <property type="entry name" value="HTH_18"/>
    <property type="match status" value="1"/>
</dbReference>
<dbReference type="PANTHER" id="PTHR43280">
    <property type="entry name" value="ARAC-FAMILY TRANSCRIPTIONAL REGULATOR"/>
    <property type="match status" value="1"/>
</dbReference>
<accession>A0ABV8ZJS5</accession>
<evidence type="ECO:0000313" key="6">
    <source>
        <dbReference type="Proteomes" id="UP001596003"/>
    </source>
</evidence>
<protein>
    <submittedName>
        <fullName evidence="5">Helix-turn-helix domain-containing protein</fullName>
    </submittedName>
</protein>
<organism evidence="5 6">
    <name type="scientific">Flavobacterium chungangensis</name>
    <dbReference type="NCBI Taxonomy" id="2708132"/>
    <lineage>
        <taxon>Bacteria</taxon>
        <taxon>Pseudomonadati</taxon>
        <taxon>Bacteroidota</taxon>
        <taxon>Flavobacteriia</taxon>
        <taxon>Flavobacteriales</taxon>
        <taxon>Flavobacteriaceae</taxon>
        <taxon>Flavobacterium</taxon>
    </lineage>
</organism>
<dbReference type="PANTHER" id="PTHR43280:SF32">
    <property type="entry name" value="TRANSCRIPTIONAL REGULATORY PROTEIN"/>
    <property type="match status" value="1"/>
</dbReference>
<dbReference type="Proteomes" id="UP001596003">
    <property type="component" value="Unassembled WGS sequence"/>
</dbReference>
<dbReference type="EMBL" id="JBHSFY010000012">
    <property type="protein sequence ID" value="MFC4479032.1"/>
    <property type="molecule type" value="Genomic_DNA"/>
</dbReference>
<dbReference type="PROSITE" id="PS01124">
    <property type="entry name" value="HTH_ARAC_FAMILY_2"/>
    <property type="match status" value="1"/>
</dbReference>
<dbReference type="PRINTS" id="PR00032">
    <property type="entry name" value="HTHARAC"/>
</dbReference>
<evidence type="ECO:0000259" key="4">
    <source>
        <dbReference type="PROSITE" id="PS01124"/>
    </source>
</evidence>
<evidence type="ECO:0000256" key="3">
    <source>
        <dbReference type="ARBA" id="ARBA00023163"/>
    </source>
</evidence>
<keyword evidence="3" id="KW-0804">Transcription</keyword>
<dbReference type="InterPro" id="IPR009057">
    <property type="entry name" value="Homeodomain-like_sf"/>
</dbReference>
<feature type="domain" description="HTH araC/xylS-type" evidence="4">
    <location>
        <begin position="176"/>
        <end position="274"/>
    </location>
</feature>
<name>A0ABV8ZJS5_9FLAO</name>